<feature type="compositionally biased region" description="Low complexity" evidence="1">
    <location>
        <begin position="43"/>
        <end position="53"/>
    </location>
</feature>
<evidence type="ECO:0000313" key="5">
    <source>
        <dbReference type="EnsemblMetazoa" id="HelroP187844"/>
    </source>
</evidence>
<sequence length="607" mass="67432">MQKERNFRVQVSGSHASTDSGKGGLQTSSSISQTNKHSKTKKLNNNSSSASKLSSDDGVDCSSSTTTTTTIVQQLQGFNYDSHSNIPTCGESLSKNKWRKKSTKPPPSYLNHTNHKPRSRSYDQCTKRHDDVSSSQQLTNYNNVFNIPSNLDKHASSTSRLLEDGADNRSNFFSHSTPVNVLNRPISIQLQQEASSSRSVKQHKKKTANFGPPLSTLRLLATRKKTHKTMLTITKEGWVVIEFTQMFASNMYVTSVTFISGDGQQIKYFACKSGEEMLLRPDKPVVNLASPVPNVPCEVYTFNQLPKNLWNIYKYASQFVNTVRSVTPTVIYYTDKAKCMLMENNRFVANFYDGVTFTQLQSKMTITESDDRTTTLDVSASISQMLPDTQDRWNHVIEVYKTCRALVELLLVSNPKLSSSSPFPCFLGRQPTGVTIASSSTSAASKKNCGRSNSHASINNETTLSPFSIRSYSSSNVTATSTPTFCGRTCTSVDTFKSDSLASADASNRPSTTFDCQKQPHIKYLSLPDVGNVYEYPRGFFVIERLDETCILLDSQADSYTFKLKSGSTLTFCKVADVPSSYRRMLDDLPHILQLLAKTKPLTSFSS</sequence>
<dbReference type="CTD" id="20210699"/>
<feature type="region of interest" description="Disordered" evidence="1">
    <location>
        <begin position="1"/>
        <end position="64"/>
    </location>
</feature>
<evidence type="ECO:0000313" key="6">
    <source>
        <dbReference type="Proteomes" id="UP000015101"/>
    </source>
</evidence>
<feature type="region of interest" description="Disordered" evidence="1">
    <location>
        <begin position="90"/>
        <end position="137"/>
    </location>
</feature>
<organism evidence="5 6">
    <name type="scientific">Helobdella robusta</name>
    <name type="common">Californian leech</name>
    <dbReference type="NCBI Taxonomy" id="6412"/>
    <lineage>
        <taxon>Eukaryota</taxon>
        <taxon>Metazoa</taxon>
        <taxon>Spiralia</taxon>
        <taxon>Lophotrochozoa</taxon>
        <taxon>Annelida</taxon>
        <taxon>Clitellata</taxon>
        <taxon>Hirudinea</taxon>
        <taxon>Rhynchobdellida</taxon>
        <taxon>Glossiphoniidae</taxon>
        <taxon>Helobdella</taxon>
    </lineage>
</organism>
<dbReference type="InterPro" id="IPR033699">
    <property type="entry name" value="POLO_box_Plk4_1"/>
</dbReference>
<evidence type="ECO:0000313" key="4">
    <source>
        <dbReference type="EMBL" id="ESO12347.1"/>
    </source>
</evidence>
<dbReference type="PROSITE" id="PS51984">
    <property type="entry name" value="CPB1"/>
    <property type="match status" value="1"/>
</dbReference>
<dbReference type="RefSeq" id="XP_009009067.1">
    <property type="nucleotide sequence ID" value="XM_009010819.1"/>
</dbReference>
<dbReference type="AlphaFoldDB" id="T1FPF2"/>
<dbReference type="Gene3D" id="3.30.1120.130">
    <property type="match status" value="1"/>
</dbReference>
<evidence type="ECO:0000259" key="3">
    <source>
        <dbReference type="PROSITE" id="PS51985"/>
    </source>
</evidence>
<dbReference type="EnsemblMetazoa" id="HelroT187844">
    <property type="protein sequence ID" value="HelroP187844"/>
    <property type="gene ID" value="HelroG187844"/>
</dbReference>
<dbReference type="KEGG" id="hro:HELRODRAFT_187844"/>
<dbReference type="Gene3D" id="3.30.1120.120">
    <property type="match status" value="1"/>
</dbReference>
<evidence type="ECO:0008006" key="7">
    <source>
        <dbReference type="Google" id="ProtNLM"/>
    </source>
</evidence>
<reference evidence="5" key="3">
    <citation type="submission" date="2015-06" db="UniProtKB">
        <authorList>
            <consortium name="EnsemblMetazoa"/>
        </authorList>
    </citation>
    <scope>IDENTIFICATION</scope>
</reference>
<dbReference type="Pfam" id="PF18409">
    <property type="entry name" value="Plk4_PB2"/>
    <property type="match status" value="1"/>
</dbReference>
<gene>
    <name evidence="5" type="primary">20210699</name>
    <name evidence="4" type="ORF">HELRODRAFT_187844</name>
</gene>
<dbReference type="Pfam" id="PF18190">
    <property type="entry name" value="Plk4_PB1"/>
    <property type="match status" value="1"/>
</dbReference>
<dbReference type="InterPro" id="IPR047108">
    <property type="entry name" value="Plk4-like_POLO_box_2_sf"/>
</dbReference>
<evidence type="ECO:0000259" key="2">
    <source>
        <dbReference type="PROSITE" id="PS51984"/>
    </source>
</evidence>
<reference evidence="6" key="1">
    <citation type="submission" date="2012-12" db="EMBL/GenBank/DDBJ databases">
        <authorList>
            <person name="Hellsten U."/>
            <person name="Grimwood J."/>
            <person name="Chapman J.A."/>
            <person name="Shapiro H."/>
            <person name="Aerts A."/>
            <person name="Otillar R.P."/>
            <person name="Terry A.Y."/>
            <person name="Boore J.L."/>
            <person name="Simakov O."/>
            <person name="Marletaz F."/>
            <person name="Cho S.-J."/>
            <person name="Edsinger-Gonzales E."/>
            <person name="Havlak P."/>
            <person name="Kuo D.-H."/>
            <person name="Larsson T."/>
            <person name="Lv J."/>
            <person name="Arendt D."/>
            <person name="Savage R."/>
            <person name="Osoegawa K."/>
            <person name="de Jong P."/>
            <person name="Lindberg D.R."/>
            <person name="Seaver E.C."/>
            <person name="Weisblat D.A."/>
            <person name="Putnam N.H."/>
            <person name="Grigoriev I.V."/>
            <person name="Rokhsar D.S."/>
        </authorList>
    </citation>
    <scope>NUCLEOTIDE SEQUENCE</scope>
</reference>
<dbReference type="eggNOG" id="KOG0575">
    <property type="taxonomic scope" value="Eukaryota"/>
</dbReference>
<dbReference type="InterPro" id="IPR033698">
    <property type="entry name" value="POLO_box_Plk4_2"/>
</dbReference>
<evidence type="ECO:0000256" key="1">
    <source>
        <dbReference type="SAM" id="MobiDB-lite"/>
    </source>
</evidence>
<dbReference type="EMBL" id="AMQM01000144">
    <property type="status" value="NOT_ANNOTATED_CDS"/>
    <property type="molecule type" value="Genomic_DNA"/>
</dbReference>
<feature type="compositionally biased region" description="Polar residues" evidence="1">
    <location>
        <begin position="9"/>
        <end position="33"/>
    </location>
</feature>
<feature type="domain" description="Cryptic POLO box 1 (CPB1)" evidence="2">
    <location>
        <begin position="206"/>
        <end position="326"/>
    </location>
</feature>
<protein>
    <recommendedName>
        <fullName evidence="7">POLO box domain-containing protein</fullName>
    </recommendedName>
</protein>
<dbReference type="InParanoid" id="T1FPF2"/>
<dbReference type="Proteomes" id="UP000015101">
    <property type="component" value="Unassembled WGS sequence"/>
</dbReference>
<dbReference type="EMBL" id="KB095811">
    <property type="protein sequence ID" value="ESO12347.1"/>
    <property type="molecule type" value="Genomic_DNA"/>
</dbReference>
<keyword evidence="6" id="KW-1185">Reference proteome</keyword>
<dbReference type="PROSITE" id="PS51985">
    <property type="entry name" value="CPB2"/>
    <property type="match status" value="1"/>
</dbReference>
<dbReference type="GeneID" id="20210699"/>
<name>T1FPF2_HELRO</name>
<dbReference type="STRING" id="6412.T1FPF2"/>
<feature type="domain" description="Cryptic POLO box 2 (CPB2)" evidence="3">
    <location>
        <begin position="327"/>
        <end position="437"/>
    </location>
</feature>
<dbReference type="GO" id="GO:0005634">
    <property type="term" value="C:nucleus"/>
    <property type="evidence" value="ECO:0000318"/>
    <property type="project" value="GO_Central"/>
</dbReference>
<dbReference type="HOGENOM" id="CLU_450005_0_0_1"/>
<dbReference type="OrthoDB" id="6092451at2759"/>
<accession>T1FPF2</accession>
<dbReference type="InterPro" id="IPR046437">
    <property type="entry name" value="Ser_Thr-PK_POLO_box_1_sf"/>
</dbReference>
<proteinExistence type="predicted"/>
<reference evidence="4 6" key="2">
    <citation type="journal article" date="2013" name="Nature">
        <title>Insights into bilaterian evolution from three spiralian genomes.</title>
        <authorList>
            <person name="Simakov O."/>
            <person name="Marletaz F."/>
            <person name="Cho S.J."/>
            <person name="Edsinger-Gonzales E."/>
            <person name="Havlak P."/>
            <person name="Hellsten U."/>
            <person name="Kuo D.H."/>
            <person name="Larsson T."/>
            <person name="Lv J."/>
            <person name="Arendt D."/>
            <person name="Savage R."/>
            <person name="Osoegawa K."/>
            <person name="de Jong P."/>
            <person name="Grimwood J."/>
            <person name="Chapman J.A."/>
            <person name="Shapiro H."/>
            <person name="Aerts A."/>
            <person name="Otillar R.P."/>
            <person name="Terry A.Y."/>
            <person name="Boore J.L."/>
            <person name="Grigoriev I.V."/>
            <person name="Lindberg D.R."/>
            <person name="Seaver E.C."/>
            <person name="Weisblat D.A."/>
            <person name="Putnam N.H."/>
            <person name="Rokhsar D.S."/>
        </authorList>
    </citation>
    <scope>NUCLEOTIDE SEQUENCE</scope>
</reference>